<feature type="non-terminal residue" evidence="1">
    <location>
        <position position="195"/>
    </location>
</feature>
<reference evidence="1" key="1">
    <citation type="journal article" date="2014" name="Front. Microbiol.">
        <title>High frequency of phylogenetically diverse reductive dehalogenase-homologous genes in deep subseafloor sedimentary metagenomes.</title>
        <authorList>
            <person name="Kawai M."/>
            <person name="Futagami T."/>
            <person name="Toyoda A."/>
            <person name="Takaki Y."/>
            <person name="Nishi S."/>
            <person name="Hori S."/>
            <person name="Arai W."/>
            <person name="Tsubouchi T."/>
            <person name="Morono Y."/>
            <person name="Uchiyama I."/>
            <person name="Ito T."/>
            <person name="Fujiyama A."/>
            <person name="Inagaki F."/>
            <person name="Takami H."/>
        </authorList>
    </citation>
    <scope>NUCLEOTIDE SEQUENCE</scope>
    <source>
        <strain evidence="1">Expedition CK06-06</strain>
    </source>
</reference>
<gene>
    <name evidence="1" type="ORF">S01H4_47801</name>
</gene>
<comment type="caution">
    <text evidence="1">The sequence shown here is derived from an EMBL/GenBank/DDBJ whole genome shotgun (WGS) entry which is preliminary data.</text>
</comment>
<dbReference type="EMBL" id="BART01026878">
    <property type="protein sequence ID" value="GAH02186.1"/>
    <property type="molecule type" value="Genomic_DNA"/>
</dbReference>
<organism evidence="1">
    <name type="scientific">marine sediment metagenome</name>
    <dbReference type="NCBI Taxonomy" id="412755"/>
    <lineage>
        <taxon>unclassified sequences</taxon>
        <taxon>metagenomes</taxon>
        <taxon>ecological metagenomes</taxon>
    </lineage>
</organism>
<name>X1C243_9ZZZZ</name>
<sequence length="195" mass="23035">MSSNLIQLQKGKPPLMQLKKFQLVAFQNSFQQDLNRLTPKQRRLERLSQRIKDCQYMDWAHLVCKKCGNLIKKRALKLSCLSPFCKEPDCIENKKRLVMNYLQRLQIRSKTLYHFVIGFKPVEKITKELRLEYHKILKEVIKEVEKSHPKLYLIIVGDINKSEEGLRYHYHIGSLPVKDFRLLATLLQKATKNAT</sequence>
<evidence type="ECO:0000313" key="1">
    <source>
        <dbReference type="EMBL" id="GAH02186.1"/>
    </source>
</evidence>
<proteinExistence type="predicted"/>
<accession>X1C243</accession>
<dbReference type="AlphaFoldDB" id="X1C243"/>
<protein>
    <submittedName>
        <fullName evidence="1">Uncharacterized protein</fullName>
    </submittedName>
</protein>